<dbReference type="Pfam" id="PF01553">
    <property type="entry name" value="Acyltransferase"/>
    <property type="match status" value="1"/>
</dbReference>
<evidence type="ECO:0000256" key="5">
    <source>
        <dbReference type="SAM" id="MobiDB-lite"/>
    </source>
</evidence>
<dbReference type="SMART" id="SM00563">
    <property type="entry name" value="PlsC"/>
    <property type="match status" value="1"/>
</dbReference>
<keyword evidence="8" id="KW-1185">Reference proteome</keyword>
<protein>
    <recommendedName>
        <fullName evidence="2">1-acylglycerol-3-phosphate O-acyltransferase</fullName>
        <ecNumber evidence="2">2.3.1.51</ecNumber>
    </recommendedName>
</protein>
<keyword evidence="3" id="KW-0808">Transferase</keyword>
<keyword evidence="4" id="KW-0012">Acyltransferase</keyword>
<feature type="compositionally biased region" description="Pro residues" evidence="5">
    <location>
        <begin position="98"/>
        <end position="110"/>
    </location>
</feature>
<dbReference type="AlphaFoldDB" id="A0A8B9Q5S3"/>
<evidence type="ECO:0000313" key="7">
    <source>
        <dbReference type="Ensembl" id="ENSAOWP00000020874.1"/>
    </source>
</evidence>
<feature type="compositionally biased region" description="Basic residues" evidence="5">
    <location>
        <begin position="135"/>
        <end position="144"/>
    </location>
</feature>
<dbReference type="PANTHER" id="PTHR10434">
    <property type="entry name" value="1-ACYL-SN-GLYCEROL-3-PHOSPHATE ACYLTRANSFERASE"/>
    <property type="match status" value="1"/>
</dbReference>
<dbReference type="PANTHER" id="PTHR10434:SF65">
    <property type="entry name" value="1-ACYL-SN-GLYCEROL-3-PHOSPHATE ACYLTRANSFERASE ALPHA"/>
    <property type="match status" value="1"/>
</dbReference>
<reference evidence="7" key="1">
    <citation type="submission" date="2025-08" db="UniProtKB">
        <authorList>
            <consortium name="Ensembl"/>
        </authorList>
    </citation>
    <scope>IDENTIFICATION</scope>
</reference>
<name>A0A8B9Q5S3_APTOW</name>
<dbReference type="CDD" id="cd07989">
    <property type="entry name" value="LPLAT_AGPAT-like"/>
    <property type="match status" value="1"/>
</dbReference>
<dbReference type="SUPFAM" id="SSF69593">
    <property type="entry name" value="Glycerol-3-phosphate (1)-acyltransferase"/>
    <property type="match status" value="1"/>
</dbReference>
<comment type="pathway">
    <text evidence="1">Phospholipid metabolism; CDP-diacylglycerol biosynthesis; CDP-diacylglycerol from sn-glycerol 3-phosphate: step 2/3.</text>
</comment>
<feature type="domain" description="Phospholipid/glycerol acyltransferase" evidence="6">
    <location>
        <begin position="1"/>
        <end position="77"/>
    </location>
</feature>
<evidence type="ECO:0000256" key="4">
    <source>
        <dbReference type="ARBA" id="ARBA00023315"/>
    </source>
</evidence>
<dbReference type="Proteomes" id="UP000694424">
    <property type="component" value="Unplaced"/>
</dbReference>
<evidence type="ECO:0000259" key="6">
    <source>
        <dbReference type="SMART" id="SM00563"/>
    </source>
</evidence>
<proteinExistence type="predicted"/>
<feature type="compositionally biased region" description="Low complexity" evidence="5">
    <location>
        <begin position="111"/>
        <end position="127"/>
    </location>
</feature>
<organism evidence="7 8">
    <name type="scientific">Apteryx owenii</name>
    <name type="common">Little spotted kiwi</name>
    <dbReference type="NCBI Taxonomy" id="8824"/>
    <lineage>
        <taxon>Eukaryota</taxon>
        <taxon>Metazoa</taxon>
        <taxon>Chordata</taxon>
        <taxon>Craniata</taxon>
        <taxon>Vertebrata</taxon>
        <taxon>Euteleostomi</taxon>
        <taxon>Archelosauria</taxon>
        <taxon>Archosauria</taxon>
        <taxon>Dinosauria</taxon>
        <taxon>Saurischia</taxon>
        <taxon>Theropoda</taxon>
        <taxon>Coelurosauria</taxon>
        <taxon>Aves</taxon>
        <taxon>Palaeognathae</taxon>
        <taxon>Apterygiformes</taxon>
        <taxon>Apterygidae</taxon>
        <taxon>Apteryx</taxon>
    </lineage>
</organism>
<evidence type="ECO:0000256" key="1">
    <source>
        <dbReference type="ARBA" id="ARBA00004728"/>
    </source>
</evidence>
<accession>A0A8B9Q5S3</accession>
<dbReference type="GO" id="GO:0005783">
    <property type="term" value="C:endoplasmic reticulum"/>
    <property type="evidence" value="ECO:0007669"/>
    <property type="project" value="TreeGrafter"/>
</dbReference>
<reference evidence="7" key="2">
    <citation type="submission" date="2025-09" db="UniProtKB">
        <authorList>
            <consortium name="Ensembl"/>
        </authorList>
    </citation>
    <scope>IDENTIFICATION</scope>
</reference>
<dbReference type="InterPro" id="IPR002123">
    <property type="entry name" value="Plipid/glycerol_acylTrfase"/>
</dbReference>
<feature type="region of interest" description="Disordered" evidence="5">
    <location>
        <begin position="86"/>
        <end position="144"/>
    </location>
</feature>
<evidence type="ECO:0000313" key="8">
    <source>
        <dbReference type="Proteomes" id="UP000694424"/>
    </source>
</evidence>
<evidence type="ECO:0000256" key="2">
    <source>
        <dbReference type="ARBA" id="ARBA00013211"/>
    </source>
</evidence>
<dbReference type="EC" id="2.3.1.51" evidence="2"/>
<dbReference type="GO" id="GO:0006654">
    <property type="term" value="P:phosphatidic acid biosynthetic process"/>
    <property type="evidence" value="ECO:0007669"/>
    <property type="project" value="TreeGrafter"/>
</dbReference>
<sequence length="144" mass="15270">MGTVGLACWLGGIIFINRKKTDDAISVMAEAAHTMLSQDIRVWVFPEGTRNHSGSMLPFKRGAFHLAVQAQVWGWGVWGARRGAQRWGARRGARAGPRSPPPTRLPPPARSPSCPSSSRPTTTSTASGSGGSRPVRARGGRVGG</sequence>
<dbReference type="Ensembl" id="ENSAOWT00000023643.1">
    <property type="protein sequence ID" value="ENSAOWP00000020874.1"/>
    <property type="gene ID" value="ENSAOWG00000014125.1"/>
</dbReference>
<evidence type="ECO:0000256" key="3">
    <source>
        <dbReference type="ARBA" id="ARBA00022679"/>
    </source>
</evidence>
<dbReference type="GO" id="GO:0003841">
    <property type="term" value="F:1-acylglycerol-3-phosphate O-acyltransferase activity"/>
    <property type="evidence" value="ECO:0007669"/>
    <property type="project" value="UniProtKB-EC"/>
</dbReference>